<keyword evidence="3" id="KW-1185">Reference proteome</keyword>
<gene>
    <name evidence="2" type="ORF">GCM10011487_11690</name>
</gene>
<evidence type="ECO:0000313" key="3">
    <source>
        <dbReference type="Proteomes" id="UP000445000"/>
    </source>
</evidence>
<dbReference type="EMBL" id="BLJN01000001">
    <property type="protein sequence ID" value="GFE79169.1"/>
    <property type="molecule type" value="Genomic_DNA"/>
</dbReference>
<evidence type="ECO:0000313" key="2">
    <source>
        <dbReference type="EMBL" id="GFE79169.1"/>
    </source>
</evidence>
<feature type="region of interest" description="Disordered" evidence="1">
    <location>
        <begin position="14"/>
        <end position="42"/>
    </location>
</feature>
<accession>A0A829Y7F2</accession>
<dbReference type="RefSeq" id="WP_129640795.1">
    <property type="nucleotide sequence ID" value="NZ_BLJN01000001.1"/>
</dbReference>
<dbReference type="Proteomes" id="UP000445000">
    <property type="component" value="Unassembled WGS sequence"/>
</dbReference>
<protein>
    <submittedName>
        <fullName evidence="2">Uncharacterized protein</fullName>
    </submittedName>
</protein>
<comment type="caution">
    <text evidence="2">The sequence shown here is derived from an EMBL/GenBank/DDBJ whole genome shotgun (WGS) entry which is preliminary data.</text>
</comment>
<dbReference type="AlphaFoldDB" id="A0A829Y7F2"/>
<reference evidence="3" key="1">
    <citation type="submission" date="2020-01" db="EMBL/GenBank/DDBJ databases">
        <title>'Steroidobacter agaridevorans' sp. nov., agar-degrading bacteria isolated from rhizosphere soils.</title>
        <authorList>
            <person name="Ikenaga M."/>
            <person name="Kataoka M."/>
            <person name="Murouchi A."/>
            <person name="Katsuragi S."/>
            <person name="Sakai M."/>
        </authorList>
    </citation>
    <scope>NUCLEOTIDE SEQUENCE [LARGE SCALE GENOMIC DNA]</scope>
    <source>
        <strain evidence="3">YU21-B</strain>
    </source>
</reference>
<sequence length="107" mass="11747">MSLQERLIAVEKGLARARTSKRPATPTRAPDAVHTEPPPPDPPFTVLGIEWRGGKRFLSLAPTGAYSLDAVRVLQPGEAYDDWQLESVDRDSAAFRVAGRLQRVTVP</sequence>
<proteinExistence type="predicted"/>
<organism evidence="2 3">
    <name type="scientific">Steroidobacter agaridevorans</name>
    <dbReference type="NCBI Taxonomy" id="2695856"/>
    <lineage>
        <taxon>Bacteria</taxon>
        <taxon>Pseudomonadati</taxon>
        <taxon>Pseudomonadota</taxon>
        <taxon>Gammaproteobacteria</taxon>
        <taxon>Steroidobacterales</taxon>
        <taxon>Steroidobacteraceae</taxon>
        <taxon>Steroidobacter</taxon>
    </lineage>
</organism>
<evidence type="ECO:0000256" key="1">
    <source>
        <dbReference type="SAM" id="MobiDB-lite"/>
    </source>
</evidence>
<name>A0A829Y7F2_9GAMM</name>